<dbReference type="InterPro" id="IPR000073">
    <property type="entry name" value="AB_hydrolase_1"/>
</dbReference>
<proteinExistence type="predicted"/>
<keyword evidence="2" id="KW-0732">Signal</keyword>
<dbReference type="InterPro" id="IPR029058">
    <property type="entry name" value="AB_hydrolase_fold"/>
</dbReference>
<dbReference type="Gene3D" id="3.40.50.1820">
    <property type="entry name" value="alpha/beta hydrolase"/>
    <property type="match status" value="1"/>
</dbReference>
<dbReference type="AlphaFoldDB" id="A0A109RN34"/>
<evidence type="ECO:0000313" key="5">
    <source>
        <dbReference type="Proteomes" id="UP000059672"/>
    </source>
</evidence>
<dbReference type="PANTHER" id="PTHR43798:SF31">
    <property type="entry name" value="AB HYDROLASE SUPERFAMILY PROTEIN YCLE"/>
    <property type="match status" value="1"/>
</dbReference>
<dbReference type="Pfam" id="PF00561">
    <property type="entry name" value="Abhydrolase_1"/>
    <property type="match status" value="1"/>
</dbReference>
<dbReference type="KEGG" id="lut:Lupro_02385"/>
<keyword evidence="5" id="KW-1185">Reference proteome</keyword>
<dbReference type="GO" id="GO:0016020">
    <property type="term" value="C:membrane"/>
    <property type="evidence" value="ECO:0007669"/>
    <property type="project" value="TreeGrafter"/>
</dbReference>
<dbReference type="OrthoDB" id="9777090at2"/>
<accession>A0A109RN34</accession>
<dbReference type="InterPro" id="IPR050266">
    <property type="entry name" value="AB_hydrolase_sf"/>
</dbReference>
<name>A0A109RN34_9FLAO</name>
<dbReference type="Proteomes" id="UP000059672">
    <property type="component" value="Chromosome"/>
</dbReference>
<sequence length="228" mass="25497">MKNKYVHIMFLFLFLGSLNAQSKKVVDTTHFKLVNYHTEDGGTIEASFFKGNKKLVVIFAHGAIFNKESWYFMAKKLQKEGVSSFCIDFRGYGKSKKGSTNKRSLDILGAINFLKEKGFNQIAIVGGSMGGAAVLNALNTKTDKVINKVILLAPAGGDGITSKSIKKLFVVSKNERLFTRVNKIYTESSKPKELKIFSGASHAQNMFRSEHREELINLILNFLNIPDY</sequence>
<evidence type="ECO:0000259" key="3">
    <source>
        <dbReference type="Pfam" id="PF00561"/>
    </source>
</evidence>
<dbReference type="EMBL" id="CP013355">
    <property type="protein sequence ID" value="AMC10166.1"/>
    <property type="molecule type" value="Genomic_DNA"/>
</dbReference>
<feature type="signal peptide" evidence="2">
    <location>
        <begin position="1"/>
        <end position="20"/>
    </location>
</feature>
<evidence type="ECO:0000256" key="2">
    <source>
        <dbReference type="SAM" id="SignalP"/>
    </source>
</evidence>
<dbReference type="SUPFAM" id="SSF53474">
    <property type="entry name" value="alpha/beta-Hydrolases"/>
    <property type="match status" value="1"/>
</dbReference>
<evidence type="ECO:0000313" key="4">
    <source>
        <dbReference type="EMBL" id="AMC10166.1"/>
    </source>
</evidence>
<dbReference type="PANTHER" id="PTHR43798">
    <property type="entry name" value="MONOACYLGLYCEROL LIPASE"/>
    <property type="match status" value="1"/>
</dbReference>
<dbReference type="GO" id="GO:0016787">
    <property type="term" value="F:hydrolase activity"/>
    <property type="evidence" value="ECO:0007669"/>
    <property type="project" value="UniProtKB-KW"/>
</dbReference>
<reference evidence="4 5" key="2">
    <citation type="journal article" date="2016" name="Int. J. Syst. Evol. Microbiol.">
        <title>Lutibacter profundi sp. nov., isolated from a deep-sea hydrothermal system on the Arctic Mid-Ocean Ridge and emended description of the genus Lutibacter.</title>
        <authorList>
            <person name="Le Moine Bauer S."/>
            <person name="Roalkvam I."/>
            <person name="Steen I.H."/>
            <person name="Dahle H."/>
        </authorList>
    </citation>
    <scope>NUCLEOTIDE SEQUENCE [LARGE SCALE GENOMIC DNA]</scope>
    <source>
        <strain evidence="4 5">LP1</strain>
    </source>
</reference>
<organism evidence="4 5">
    <name type="scientific">Lutibacter profundi</name>
    <dbReference type="NCBI Taxonomy" id="1622118"/>
    <lineage>
        <taxon>Bacteria</taxon>
        <taxon>Pseudomonadati</taxon>
        <taxon>Bacteroidota</taxon>
        <taxon>Flavobacteriia</taxon>
        <taxon>Flavobacteriales</taxon>
        <taxon>Flavobacteriaceae</taxon>
        <taxon>Lutibacter</taxon>
    </lineage>
</organism>
<feature type="chain" id="PRO_5007140374" description="AB hydrolase-1 domain-containing protein" evidence="2">
    <location>
        <begin position="21"/>
        <end position="228"/>
    </location>
</feature>
<dbReference type="RefSeq" id="WP_068205941.1">
    <property type="nucleotide sequence ID" value="NZ_CP013355.1"/>
</dbReference>
<dbReference type="STRING" id="1622118.Lupro_02385"/>
<feature type="domain" description="AB hydrolase-1" evidence="3">
    <location>
        <begin position="56"/>
        <end position="154"/>
    </location>
</feature>
<keyword evidence="1" id="KW-0378">Hydrolase</keyword>
<gene>
    <name evidence="4" type="ORF">Lupro_02385</name>
</gene>
<reference evidence="5" key="1">
    <citation type="submission" date="2015-12" db="EMBL/GenBank/DDBJ databases">
        <title>Complete genome sequence of Lutibacter profundus strain LP1.</title>
        <authorList>
            <person name="Wissuwa J."/>
            <person name="Le Moine Bauer S."/>
            <person name="Stokke R."/>
            <person name="Dahle H."/>
            <person name="Steen I.H."/>
        </authorList>
    </citation>
    <scope>NUCLEOTIDE SEQUENCE [LARGE SCALE GENOMIC DNA]</scope>
    <source>
        <strain evidence="5">LP1</strain>
    </source>
</reference>
<evidence type="ECO:0000256" key="1">
    <source>
        <dbReference type="ARBA" id="ARBA00022801"/>
    </source>
</evidence>
<protein>
    <recommendedName>
        <fullName evidence="3">AB hydrolase-1 domain-containing protein</fullName>
    </recommendedName>
</protein>